<evidence type="ECO:0000313" key="1">
    <source>
        <dbReference type="EMBL" id="JAR97598.1"/>
    </source>
</evidence>
<protein>
    <submittedName>
        <fullName evidence="1">Gpi mannosyltransferase 3</fullName>
    </submittedName>
</protein>
<sequence length="49" mass="5542">EWTEGIRSYLYVALISSLYYCFSKSFGLDTPEAVSNGAENSARYNLLNK</sequence>
<keyword evidence="1" id="KW-0808">Transferase</keyword>
<proteinExistence type="predicted"/>
<organism evidence="1">
    <name type="scientific">Triatoma infestans</name>
    <name type="common">Assassin bug</name>
    <dbReference type="NCBI Taxonomy" id="30076"/>
    <lineage>
        <taxon>Eukaryota</taxon>
        <taxon>Metazoa</taxon>
        <taxon>Ecdysozoa</taxon>
        <taxon>Arthropoda</taxon>
        <taxon>Hexapoda</taxon>
        <taxon>Insecta</taxon>
        <taxon>Pterygota</taxon>
        <taxon>Neoptera</taxon>
        <taxon>Paraneoptera</taxon>
        <taxon>Hemiptera</taxon>
        <taxon>Heteroptera</taxon>
        <taxon>Panheteroptera</taxon>
        <taxon>Cimicomorpha</taxon>
        <taxon>Reduviidae</taxon>
        <taxon>Triatominae</taxon>
        <taxon>Triatoma</taxon>
    </lineage>
</organism>
<keyword evidence="1" id="KW-0328">Glycosyltransferase</keyword>
<dbReference type="AlphaFoldDB" id="A0A170WFP8"/>
<name>A0A170WFP8_TRIIF</name>
<reference evidence="1" key="1">
    <citation type="submission" date="2016-04" db="EMBL/GenBank/DDBJ databases">
        <authorList>
            <person name="Calderon-Fernandez G.M.Sr."/>
        </authorList>
    </citation>
    <scope>NUCLEOTIDE SEQUENCE</scope>
    <source>
        <strain evidence="1">Int1</strain>
        <tissue evidence="1">Integument</tissue>
    </source>
</reference>
<accession>A0A170WFP8</accession>
<reference evidence="1" key="2">
    <citation type="journal article" date="2017" name="J. Med. Entomol.">
        <title>Transcriptome Analysis of the Triatoma infestans (Hemiptera: Reduviidae) Integument.</title>
        <authorList>
            <person name="Calderon-Fernandez G.M."/>
            <person name="Moriconi D.E."/>
            <person name="Dulbecco A.B."/>
            <person name="Juarez M.P."/>
        </authorList>
    </citation>
    <scope>NUCLEOTIDE SEQUENCE</scope>
    <source>
        <strain evidence="1">Int1</strain>
        <tissue evidence="1">Integument</tissue>
    </source>
</reference>
<feature type="non-terminal residue" evidence="1">
    <location>
        <position position="1"/>
    </location>
</feature>
<dbReference type="EMBL" id="GEMB01005724">
    <property type="protein sequence ID" value="JAR97598.1"/>
    <property type="molecule type" value="Transcribed_RNA"/>
</dbReference>
<dbReference type="GO" id="GO:0016757">
    <property type="term" value="F:glycosyltransferase activity"/>
    <property type="evidence" value="ECO:0007669"/>
    <property type="project" value="UniProtKB-KW"/>
</dbReference>